<organism evidence="1 2">
    <name type="scientific">Pedobacter ginsengiterrae</name>
    <dbReference type="NCBI Taxonomy" id="871696"/>
    <lineage>
        <taxon>Bacteria</taxon>
        <taxon>Pseudomonadati</taxon>
        <taxon>Bacteroidota</taxon>
        <taxon>Sphingobacteriia</taxon>
        <taxon>Sphingobacteriales</taxon>
        <taxon>Sphingobacteriaceae</taxon>
        <taxon>Pedobacter</taxon>
    </lineage>
</organism>
<evidence type="ECO:0000313" key="2">
    <source>
        <dbReference type="Proteomes" id="UP001501081"/>
    </source>
</evidence>
<keyword evidence="2" id="KW-1185">Reference proteome</keyword>
<name>A0ABP7QE92_9SPHI</name>
<evidence type="ECO:0008006" key="3">
    <source>
        <dbReference type="Google" id="ProtNLM"/>
    </source>
</evidence>
<evidence type="ECO:0000313" key="1">
    <source>
        <dbReference type="EMBL" id="GAA3980953.1"/>
    </source>
</evidence>
<sequence>MHFLVSKPEAFYFCLTIGIFPGECLIFHQIAGLDSHPNAADQLLQKPGTIRLEKGIALEGRLWSWLLSQTNETSKTETLPMEISLLGPEKILSGWLLIKASPITVVYDAEIADGQVVISALEISFNLQQCIYPL</sequence>
<proteinExistence type="predicted"/>
<dbReference type="RefSeq" id="WP_344769346.1">
    <property type="nucleotide sequence ID" value="NZ_BAABAK010000019.1"/>
</dbReference>
<dbReference type="EMBL" id="BAABAK010000019">
    <property type="protein sequence ID" value="GAA3980953.1"/>
    <property type="molecule type" value="Genomic_DNA"/>
</dbReference>
<protein>
    <recommendedName>
        <fullName evidence="3">Phage tail protein</fullName>
    </recommendedName>
</protein>
<comment type="caution">
    <text evidence="1">The sequence shown here is derived from an EMBL/GenBank/DDBJ whole genome shotgun (WGS) entry which is preliminary data.</text>
</comment>
<dbReference type="Proteomes" id="UP001501081">
    <property type="component" value="Unassembled WGS sequence"/>
</dbReference>
<accession>A0ABP7QE92</accession>
<gene>
    <name evidence="1" type="ORF">GCM10022246_36380</name>
</gene>
<reference evidence="2" key="1">
    <citation type="journal article" date="2019" name="Int. J. Syst. Evol. Microbiol.">
        <title>The Global Catalogue of Microorganisms (GCM) 10K type strain sequencing project: providing services to taxonomists for standard genome sequencing and annotation.</title>
        <authorList>
            <consortium name="The Broad Institute Genomics Platform"/>
            <consortium name="The Broad Institute Genome Sequencing Center for Infectious Disease"/>
            <person name="Wu L."/>
            <person name="Ma J."/>
        </authorList>
    </citation>
    <scope>NUCLEOTIDE SEQUENCE [LARGE SCALE GENOMIC DNA]</scope>
    <source>
        <strain evidence="2">JCM 17338</strain>
    </source>
</reference>